<dbReference type="AlphaFoldDB" id="A0A8S9XL67"/>
<dbReference type="PANTHER" id="PTHR21879:SF10">
    <property type="entry name" value="LP14110P"/>
    <property type="match status" value="1"/>
</dbReference>
<comment type="caution">
    <text evidence="2">The sequence shown here is derived from an EMBL/GenBank/DDBJ whole genome shotgun (WGS) entry which is preliminary data.</text>
</comment>
<feature type="transmembrane region" description="Helical" evidence="1">
    <location>
        <begin position="218"/>
        <end position="243"/>
    </location>
</feature>
<dbReference type="Pfam" id="PF07898">
    <property type="entry name" value="DUF1676"/>
    <property type="match status" value="1"/>
</dbReference>
<organism evidence="2 3">
    <name type="scientific">Apolygus lucorum</name>
    <name type="common">Small green plant bug</name>
    <name type="synonym">Lygocoris lucorum</name>
    <dbReference type="NCBI Taxonomy" id="248454"/>
    <lineage>
        <taxon>Eukaryota</taxon>
        <taxon>Metazoa</taxon>
        <taxon>Ecdysozoa</taxon>
        <taxon>Arthropoda</taxon>
        <taxon>Hexapoda</taxon>
        <taxon>Insecta</taxon>
        <taxon>Pterygota</taxon>
        <taxon>Neoptera</taxon>
        <taxon>Paraneoptera</taxon>
        <taxon>Hemiptera</taxon>
        <taxon>Heteroptera</taxon>
        <taxon>Panheteroptera</taxon>
        <taxon>Cimicomorpha</taxon>
        <taxon>Miridae</taxon>
        <taxon>Mirini</taxon>
        <taxon>Apolygus</taxon>
    </lineage>
</organism>
<gene>
    <name evidence="2" type="ORF">GE061_015476</name>
</gene>
<dbReference type="PANTHER" id="PTHR21879">
    <property type="entry name" value="FI03362P-RELATED-RELATED"/>
    <property type="match status" value="1"/>
</dbReference>
<evidence type="ECO:0000313" key="3">
    <source>
        <dbReference type="Proteomes" id="UP000466442"/>
    </source>
</evidence>
<keyword evidence="1" id="KW-0812">Transmembrane</keyword>
<dbReference type="EMBL" id="WIXP02000006">
    <property type="protein sequence ID" value="KAF6209727.1"/>
    <property type="molecule type" value="Genomic_DNA"/>
</dbReference>
<dbReference type="Proteomes" id="UP000466442">
    <property type="component" value="Unassembled WGS sequence"/>
</dbReference>
<evidence type="ECO:0000313" key="2">
    <source>
        <dbReference type="EMBL" id="KAF6209727.1"/>
    </source>
</evidence>
<dbReference type="GO" id="GO:0016020">
    <property type="term" value="C:membrane"/>
    <property type="evidence" value="ECO:0007669"/>
    <property type="project" value="TreeGrafter"/>
</dbReference>
<reference evidence="2" key="1">
    <citation type="journal article" date="2021" name="Mol. Ecol. Resour.">
        <title>Apolygus lucorum genome provides insights into omnivorousness and mesophyll feeding.</title>
        <authorList>
            <person name="Liu Y."/>
            <person name="Liu H."/>
            <person name="Wang H."/>
            <person name="Huang T."/>
            <person name="Liu B."/>
            <person name="Yang B."/>
            <person name="Yin L."/>
            <person name="Li B."/>
            <person name="Zhang Y."/>
            <person name="Zhang S."/>
            <person name="Jiang F."/>
            <person name="Zhang X."/>
            <person name="Ren Y."/>
            <person name="Wang B."/>
            <person name="Wang S."/>
            <person name="Lu Y."/>
            <person name="Wu K."/>
            <person name="Fan W."/>
            <person name="Wang G."/>
        </authorList>
    </citation>
    <scope>NUCLEOTIDE SEQUENCE</scope>
    <source>
        <strain evidence="2">12Hb</strain>
    </source>
</reference>
<keyword evidence="3" id="KW-1185">Reference proteome</keyword>
<evidence type="ECO:0000256" key="1">
    <source>
        <dbReference type="SAM" id="Phobius"/>
    </source>
</evidence>
<accession>A0A8S9XL67</accession>
<proteinExistence type="predicted"/>
<keyword evidence="1" id="KW-1133">Transmembrane helix</keyword>
<feature type="transmembrane region" description="Helical" evidence="1">
    <location>
        <begin position="249"/>
        <end position="266"/>
    </location>
</feature>
<evidence type="ECO:0008006" key="4">
    <source>
        <dbReference type="Google" id="ProtNLM"/>
    </source>
</evidence>
<name>A0A8S9XL67_APOLU</name>
<sequence>MAVNTSPASVAFHEEKDLSSVLYRRGVKTHQPAVTSPVLPHTPISCPYTSSTFTEGKQFLNSTLPRNLVTNEIDEDWHQDPFIDEAQQQCMAGEIGGCLRSEAATFLGGIFRRDDFNISEEARFVRTPEVSSNPVKMEGLDFSEAPRSGETAWEAAFGFVKRRAEAFLKTTALEVELTPELTEGGKYQPRFIDEIFSEVDALDDKNDKPNRRYEVKKLFIPLLLILKIFKVKLLVLLPIIFGLVSFKKVLAFLAIMVPGVIGYFKICKPDVGQSYGNFGHSSYYHRPPSLRKNGVQDYYYQPSYREQLEANRIAYNGYQGNYGNQ</sequence>
<dbReference type="InterPro" id="IPR012464">
    <property type="entry name" value="DUF1676"/>
</dbReference>
<dbReference type="OrthoDB" id="8196390at2759"/>
<protein>
    <recommendedName>
        <fullName evidence="4">Osiris 2</fullName>
    </recommendedName>
</protein>
<keyword evidence="1" id="KW-0472">Membrane</keyword>